<keyword evidence="3" id="KW-0813">Transport</keyword>
<keyword evidence="9 12" id="KW-0472">Membrane</keyword>
<evidence type="ECO:0000256" key="8">
    <source>
        <dbReference type="ARBA" id="ARBA00022989"/>
    </source>
</evidence>
<feature type="compositionally biased region" description="Low complexity" evidence="11">
    <location>
        <begin position="124"/>
        <end position="133"/>
    </location>
</feature>
<feature type="compositionally biased region" description="Low complexity" evidence="11">
    <location>
        <begin position="207"/>
        <end position="224"/>
    </location>
</feature>
<evidence type="ECO:0000256" key="12">
    <source>
        <dbReference type="SAM" id="Phobius"/>
    </source>
</evidence>
<dbReference type="GO" id="GO:0031201">
    <property type="term" value="C:SNARE complex"/>
    <property type="evidence" value="ECO:0007669"/>
    <property type="project" value="TreeGrafter"/>
</dbReference>
<keyword evidence="8 12" id="KW-1133">Transmembrane helix</keyword>
<dbReference type="OMA" id="YAWIFGL"/>
<evidence type="ECO:0000256" key="5">
    <source>
        <dbReference type="ARBA" id="ARBA00022824"/>
    </source>
</evidence>
<evidence type="ECO:0000256" key="9">
    <source>
        <dbReference type="ARBA" id="ARBA00023136"/>
    </source>
</evidence>
<dbReference type="Proteomes" id="UP000002624">
    <property type="component" value="Unassembled WGS sequence"/>
</dbReference>
<feature type="transmembrane region" description="Helical" evidence="12">
    <location>
        <begin position="326"/>
        <end position="346"/>
    </location>
</feature>
<dbReference type="GO" id="GO:0005484">
    <property type="term" value="F:SNAP receptor activity"/>
    <property type="evidence" value="ECO:0007669"/>
    <property type="project" value="TreeGrafter"/>
</dbReference>
<evidence type="ECO:0000256" key="11">
    <source>
        <dbReference type="SAM" id="MobiDB-lite"/>
    </source>
</evidence>
<keyword evidence="7" id="KW-0653">Protein transport</keyword>
<dbReference type="STRING" id="544712.C6HFS3"/>
<dbReference type="GO" id="GO:0005789">
    <property type="term" value="C:endoplasmic reticulum membrane"/>
    <property type="evidence" value="ECO:0007669"/>
    <property type="project" value="UniProtKB-SubCell"/>
</dbReference>
<feature type="region of interest" description="Disordered" evidence="11">
    <location>
        <begin position="106"/>
        <end position="231"/>
    </location>
</feature>
<feature type="compositionally biased region" description="Pro residues" evidence="11">
    <location>
        <begin position="182"/>
        <end position="191"/>
    </location>
</feature>
<comment type="similarity">
    <text evidence="2">Belongs to the USE1 family.</text>
</comment>
<evidence type="ECO:0000256" key="10">
    <source>
        <dbReference type="SAM" id="Coils"/>
    </source>
</evidence>
<proteinExistence type="inferred from homology"/>
<reference evidence="14" key="1">
    <citation type="submission" date="2009-05" db="EMBL/GenBank/DDBJ databases">
        <title>The genome sequence of Ajellomyces capsulatus strain H143.</title>
        <authorList>
            <person name="Champion M."/>
            <person name="Cuomo C.A."/>
            <person name="Ma L.-J."/>
            <person name="Henn M.R."/>
            <person name="Sil A."/>
            <person name="Goldman B."/>
            <person name="Young S.K."/>
            <person name="Kodira C.D."/>
            <person name="Zeng Q."/>
            <person name="Koehrsen M."/>
            <person name="Alvarado L."/>
            <person name="Berlin A.M."/>
            <person name="Borenstein D."/>
            <person name="Chen Z."/>
            <person name="Engels R."/>
            <person name="Freedman E."/>
            <person name="Gellesch M."/>
            <person name="Goldberg J."/>
            <person name="Griggs A."/>
            <person name="Gujja S."/>
            <person name="Heiman D.I."/>
            <person name="Hepburn T.A."/>
            <person name="Howarth C."/>
            <person name="Jen D."/>
            <person name="Larson L."/>
            <person name="Lewis B."/>
            <person name="Mehta T."/>
            <person name="Park D."/>
            <person name="Pearson M."/>
            <person name="Roberts A."/>
            <person name="Saif S."/>
            <person name="Shea T.D."/>
            <person name="Shenoy N."/>
            <person name="Sisk P."/>
            <person name="Stolte C."/>
            <person name="Sykes S."/>
            <person name="Walk T."/>
            <person name="White J."/>
            <person name="Yandava C."/>
            <person name="Klein B."/>
            <person name="McEwen J.G."/>
            <person name="Puccia R."/>
            <person name="Goldman G.H."/>
            <person name="Felipe M.S."/>
            <person name="Nino-Vega G."/>
            <person name="San-Blas G."/>
            <person name="Taylor J.W."/>
            <person name="Mendoza L."/>
            <person name="Galagan J.E."/>
            <person name="Nusbaum C."/>
            <person name="Birren B.W."/>
        </authorList>
    </citation>
    <scope>NUCLEOTIDE SEQUENCE [LARGE SCALE GENOMIC DNA]</scope>
    <source>
        <strain evidence="14">H143</strain>
    </source>
</reference>
<keyword evidence="6" id="KW-0931">ER-Golgi transport</keyword>
<evidence type="ECO:0000256" key="3">
    <source>
        <dbReference type="ARBA" id="ARBA00022448"/>
    </source>
</evidence>
<evidence type="ECO:0000256" key="6">
    <source>
        <dbReference type="ARBA" id="ARBA00022892"/>
    </source>
</evidence>
<organism evidence="13 14">
    <name type="scientific">Ajellomyces capsulatus (strain H143)</name>
    <name type="common">Darling's disease fungus</name>
    <name type="synonym">Histoplasma capsulatum</name>
    <dbReference type="NCBI Taxonomy" id="544712"/>
    <lineage>
        <taxon>Eukaryota</taxon>
        <taxon>Fungi</taxon>
        <taxon>Dikarya</taxon>
        <taxon>Ascomycota</taxon>
        <taxon>Pezizomycotina</taxon>
        <taxon>Eurotiomycetes</taxon>
        <taxon>Eurotiomycetidae</taxon>
        <taxon>Onygenales</taxon>
        <taxon>Ajellomycetaceae</taxon>
        <taxon>Histoplasma</taxon>
    </lineage>
</organism>
<dbReference type="HOGENOM" id="CLU_027976_0_0_1"/>
<evidence type="ECO:0000313" key="14">
    <source>
        <dbReference type="Proteomes" id="UP000002624"/>
    </source>
</evidence>
<dbReference type="AlphaFoldDB" id="C6HFS3"/>
<dbReference type="InterPro" id="IPR019150">
    <property type="entry name" value="Vesicle_transport_protein_Use1"/>
</dbReference>
<keyword evidence="5" id="KW-0256">Endoplasmic reticulum</keyword>
<dbReference type="PANTHER" id="PTHR13050">
    <property type="entry name" value="USE1-LIKE PROTEIN"/>
    <property type="match status" value="1"/>
</dbReference>
<keyword evidence="4 12" id="KW-0812">Transmembrane</keyword>
<dbReference type="GO" id="GO:0015031">
    <property type="term" value="P:protein transport"/>
    <property type="evidence" value="ECO:0007669"/>
    <property type="project" value="UniProtKB-KW"/>
</dbReference>
<dbReference type="OrthoDB" id="3231855at2759"/>
<evidence type="ECO:0000256" key="7">
    <source>
        <dbReference type="ARBA" id="ARBA00022927"/>
    </source>
</evidence>
<feature type="coiled-coil region" evidence="10">
    <location>
        <begin position="77"/>
        <end position="104"/>
    </location>
</feature>
<name>C6HFS3_AJECH</name>
<evidence type="ECO:0000256" key="4">
    <source>
        <dbReference type="ARBA" id="ARBA00022692"/>
    </source>
</evidence>
<gene>
    <name evidence="13" type="ORF">HCDG_05263</name>
</gene>
<accession>C6HFS3</accession>
<evidence type="ECO:0000313" key="13">
    <source>
        <dbReference type="EMBL" id="EER40674.1"/>
    </source>
</evidence>
<keyword evidence="10" id="KW-0175">Coiled coil</keyword>
<feature type="compositionally biased region" description="Acidic residues" evidence="11">
    <location>
        <begin position="152"/>
        <end position="162"/>
    </location>
</feature>
<dbReference type="GO" id="GO:0006890">
    <property type="term" value="P:retrograde vesicle-mediated transport, Golgi to endoplasmic reticulum"/>
    <property type="evidence" value="ECO:0007669"/>
    <property type="project" value="TreeGrafter"/>
</dbReference>
<protein>
    <submittedName>
        <fullName evidence="13">Synaptobrevin</fullName>
    </submittedName>
</protein>
<dbReference type="PANTHER" id="PTHR13050:SF7">
    <property type="entry name" value="VESICLE TRANSPORT PROTEIN USE1"/>
    <property type="match status" value="1"/>
</dbReference>
<dbReference type="EMBL" id="GG692425">
    <property type="protein sequence ID" value="EER40674.1"/>
    <property type="molecule type" value="Genomic_DNA"/>
</dbReference>
<dbReference type="VEuPathDB" id="FungiDB:HCDG_05263"/>
<comment type="subcellular location">
    <subcellularLocation>
        <location evidence="1">Endoplasmic reticulum membrane</location>
        <topology evidence="1">Single-pass type IV membrane protein</topology>
    </subcellularLocation>
</comment>
<evidence type="ECO:0000256" key="2">
    <source>
        <dbReference type="ARBA" id="ARBA00007891"/>
    </source>
</evidence>
<dbReference type="eggNOG" id="ENOG502SCD1">
    <property type="taxonomic scope" value="Eukaryota"/>
</dbReference>
<sequence>MARKFPESYASPDITLVNLTHLLARLENNLISPSADLKLVHRSPYHRARVGANIEYSRTLLMKLELSLPNIKIQARKLSLQTNLAHKRQQIKALKARLDEITAIAEAEPDTQTFSSDNEEDLLPTPSDSTPETTSPPPPKCADLAPTKEEETKDDEEVDQSEEGQTTQEGRHNQDTLNMPTSPTPIQPLEPSPSNTLRSRLHHHDYSSSTTTPTATTTATSNPTLKHLFPHRPTAPIATTTTTTTPQAALSQNEAEQDSLTTSLLALATQLKTSTQNLHTSLESEKSILARAAEGLDRSTAGMEAAGKRMGAVRRMAEGKGWWGRMLMYAWIFALWVVALLIVFVGPKLRF</sequence>
<evidence type="ECO:0000256" key="1">
    <source>
        <dbReference type="ARBA" id="ARBA00004163"/>
    </source>
</evidence>